<evidence type="ECO:0000256" key="2">
    <source>
        <dbReference type="SAM" id="MobiDB-lite"/>
    </source>
</evidence>
<gene>
    <name evidence="4" type="ORF">SVIM_LOCUS15847</name>
</gene>
<dbReference type="Gene3D" id="3.80.10.10">
    <property type="entry name" value="Ribonuclease Inhibitor"/>
    <property type="match status" value="1"/>
</dbReference>
<sequence>MHPWLRHLAISLAQKAELFEFDSSGTPADLARSSECRRECLVLGGNNSLADPSRNVENLLTVFNVSEQYLDLNPDWLSKLKKVEESLERLEGSKALEYLSLRGISLITSIPASIGELLSLEILDLRACHNLEELPSEIESLTRLTHLDVSDCPFIEGMPKELQNLTRLQVLKGFVIGNSKTSCKIDDLVNLKELRRRKLTRLDDGGTDQRWNVEILRLKYLNDFKLNRQQLLLTFPLLGFLDVKCDEGVEYKQDIVLKSRSEIENYCKEKVVEKNAMPAENHNSEERKSLKKIKGR</sequence>
<dbReference type="EMBL" id="CAADRP010000009">
    <property type="protein sequence ID" value="VFU21662.1"/>
    <property type="molecule type" value="Genomic_DNA"/>
</dbReference>
<organism evidence="4">
    <name type="scientific">Salix viminalis</name>
    <name type="common">Common osier</name>
    <name type="synonym">Basket willow</name>
    <dbReference type="NCBI Taxonomy" id="40686"/>
    <lineage>
        <taxon>Eukaryota</taxon>
        <taxon>Viridiplantae</taxon>
        <taxon>Streptophyta</taxon>
        <taxon>Embryophyta</taxon>
        <taxon>Tracheophyta</taxon>
        <taxon>Spermatophyta</taxon>
        <taxon>Magnoliopsida</taxon>
        <taxon>eudicotyledons</taxon>
        <taxon>Gunneridae</taxon>
        <taxon>Pentapetalae</taxon>
        <taxon>rosids</taxon>
        <taxon>fabids</taxon>
        <taxon>Malpighiales</taxon>
        <taxon>Salicaceae</taxon>
        <taxon>Saliceae</taxon>
        <taxon>Salix</taxon>
    </lineage>
</organism>
<dbReference type="Pfam" id="PF23598">
    <property type="entry name" value="LRR_14"/>
    <property type="match status" value="1"/>
</dbReference>
<dbReference type="InterPro" id="IPR055414">
    <property type="entry name" value="LRR_R13L4/SHOC2-like"/>
</dbReference>
<keyword evidence="1" id="KW-0677">Repeat</keyword>
<reference evidence="4" key="1">
    <citation type="submission" date="2019-03" db="EMBL/GenBank/DDBJ databases">
        <authorList>
            <person name="Mank J."/>
            <person name="Almeida P."/>
        </authorList>
    </citation>
    <scope>NUCLEOTIDE SEQUENCE</scope>
    <source>
        <strain evidence="4">78183</strain>
    </source>
</reference>
<name>A0A6N2K1A8_SALVM</name>
<evidence type="ECO:0000256" key="1">
    <source>
        <dbReference type="ARBA" id="ARBA00022737"/>
    </source>
</evidence>
<dbReference type="PANTHER" id="PTHR47186:SF45">
    <property type="entry name" value="DISEASE RESISTANCE RPP13-LIKE PROTEIN 1"/>
    <property type="match status" value="1"/>
</dbReference>
<dbReference type="AlphaFoldDB" id="A0A6N2K1A8"/>
<dbReference type="SUPFAM" id="SSF52058">
    <property type="entry name" value="L domain-like"/>
    <property type="match status" value="1"/>
</dbReference>
<feature type="region of interest" description="Disordered" evidence="2">
    <location>
        <begin position="274"/>
        <end position="296"/>
    </location>
</feature>
<protein>
    <recommendedName>
        <fullName evidence="3">Disease resistance R13L4/SHOC-2-like LRR domain-containing protein</fullName>
    </recommendedName>
</protein>
<evidence type="ECO:0000313" key="4">
    <source>
        <dbReference type="EMBL" id="VFU21662.1"/>
    </source>
</evidence>
<accession>A0A6N2K1A8</accession>
<dbReference type="InterPro" id="IPR032675">
    <property type="entry name" value="LRR_dom_sf"/>
</dbReference>
<dbReference type="PANTHER" id="PTHR47186">
    <property type="entry name" value="LEUCINE-RICH REPEAT-CONTAINING PROTEIN 57"/>
    <property type="match status" value="1"/>
</dbReference>
<evidence type="ECO:0000259" key="3">
    <source>
        <dbReference type="Pfam" id="PF23598"/>
    </source>
</evidence>
<proteinExistence type="predicted"/>
<feature type="domain" description="Disease resistance R13L4/SHOC-2-like LRR" evidence="3">
    <location>
        <begin position="82"/>
        <end position="199"/>
    </location>
</feature>